<evidence type="ECO:0000313" key="2">
    <source>
        <dbReference type="Proteomes" id="UP000305848"/>
    </source>
</evidence>
<comment type="caution">
    <text evidence="1">The sequence shown here is derived from an EMBL/GenBank/DDBJ whole genome shotgun (WGS) entry which is preliminary data.</text>
</comment>
<dbReference type="Proteomes" id="UP000305848">
    <property type="component" value="Unassembled WGS sequence"/>
</dbReference>
<proteinExistence type="predicted"/>
<dbReference type="RefSeq" id="WP_137259896.1">
    <property type="nucleotide sequence ID" value="NZ_SZQL01000001.1"/>
</dbReference>
<gene>
    <name evidence="1" type="ORF">FC093_01125</name>
</gene>
<protein>
    <submittedName>
        <fullName evidence="1">Uncharacterized protein</fullName>
    </submittedName>
</protein>
<dbReference type="AlphaFoldDB" id="A0A4U3LC60"/>
<accession>A0A4U3LC60</accession>
<organism evidence="1 2">
    <name type="scientific">Ilyomonas limi</name>
    <dbReference type="NCBI Taxonomy" id="2575867"/>
    <lineage>
        <taxon>Bacteria</taxon>
        <taxon>Pseudomonadati</taxon>
        <taxon>Bacteroidota</taxon>
        <taxon>Chitinophagia</taxon>
        <taxon>Chitinophagales</taxon>
        <taxon>Chitinophagaceae</taxon>
        <taxon>Ilyomonas</taxon>
    </lineage>
</organism>
<dbReference type="EMBL" id="SZQL01000001">
    <property type="protein sequence ID" value="TKK71656.1"/>
    <property type="molecule type" value="Genomic_DNA"/>
</dbReference>
<evidence type="ECO:0000313" key="1">
    <source>
        <dbReference type="EMBL" id="TKK71656.1"/>
    </source>
</evidence>
<reference evidence="1 2" key="1">
    <citation type="submission" date="2019-05" db="EMBL/GenBank/DDBJ databases">
        <title>Panacibacter sp. strain 17mud1-8 Genome sequencing and assembly.</title>
        <authorList>
            <person name="Chhetri G."/>
        </authorList>
    </citation>
    <scope>NUCLEOTIDE SEQUENCE [LARGE SCALE GENOMIC DNA]</scope>
    <source>
        <strain evidence="1 2">17mud1-8</strain>
    </source>
</reference>
<sequence>MLLILALCFSLAKSQDDSTGYTLGNIQKYAGRIEQFLSTISSSIAGGQQQATMQQAENIKVYIDSIEAEMEYLPDEYYYRLSPLVSACRTDIEEFEKLVLNNAFSGKDKFITRAFNTLQQAQSSFRKALRSAYQTALQQPSGMDNKESNEAVEADSMPVVEQHSSASNSTAANSSHAVLVEAVDPTAITTSNNAPLLDTIYQSLQQIEQRINSIHLAMNKDKFGEMEAHAGSIANASLKISDLILLLKTDGKQNLFILATGLKNLSETLYGLTRKGTAAKDEMQQCINRLETKFSTLSTGIRLVQ</sequence>
<keyword evidence="2" id="KW-1185">Reference proteome</keyword>
<name>A0A4U3LC60_9BACT</name>